<dbReference type="EMBL" id="BT135848">
    <property type="protein sequence ID" value="AFK35643.1"/>
    <property type="molecule type" value="mRNA"/>
</dbReference>
<reference evidence="1" key="1">
    <citation type="submission" date="2012-05" db="EMBL/GenBank/DDBJ databases">
        <authorList>
            <person name="Krishnakumar V."/>
            <person name="Cheung F."/>
            <person name="Xiao Y."/>
            <person name="Chan A."/>
            <person name="Moskal W.A."/>
            <person name="Town C.D."/>
        </authorList>
    </citation>
    <scope>NUCLEOTIDE SEQUENCE</scope>
</reference>
<organism evidence="1">
    <name type="scientific">Lotus japonicus</name>
    <name type="common">Lotus corniculatus var. japonicus</name>
    <dbReference type="NCBI Taxonomy" id="34305"/>
    <lineage>
        <taxon>Eukaryota</taxon>
        <taxon>Viridiplantae</taxon>
        <taxon>Streptophyta</taxon>
        <taxon>Embryophyta</taxon>
        <taxon>Tracheophyta</taxon>
        <taxon>Spermatophyta</taxon>
        <taxon>Magnoliopsida</taxon>
        <taxon>eudicotyledons</taxon>
        <taxon>Gunneridae</taxon>
        <taxon>Pentapetalae</taxon>
        <taxon>rosids</taxon>
        <taxon>fabids</taxon>
        <taxon>Fabales</taxon>
        <taxon>Fabaceae</taxon>
        <taxon>Papilionoideae</taxon>
        <taxon>50 kb inversion clade</taxon>
        <taxon>NPAAA clade</taxon>
        <taxon>Hologalegina</taxon>
        <taxon>robinioid clade</taxon>
        <taxon>Loteae</taxon>
        <taxon>Lotus</taxon>
    </lineage>
</organism>
<protein>
    <submittedName>
        <fullName evidence="1">Uncharacterized protein</fullName>
    </submittedName>
</protein>
<name>I3S5V1_LOTJA</name>
<evidence type="ECO:0000313" key="1">
    <source>
        <dbReference type="EMBL" id="AFK35643.1"/>
    </source>
</evidence>
<proteinExistence type="evidence at transcript level"/>
<accession>I3S5V1</accession>
<sequence>MSSFLSYFLHASFYSPKPHLNRDREVYATEGKVVHLSGRDFGMILELGFVLCERRRVPTLTELLIWLLRFVG</sequence>
<dbReference type="AlphaFoldDB" id="I3S5V1"/>